<name>A0A9D1N0P9_9CLOT</name>
<evidence type="ECO:0000313" key="11">
    <source>
        <dbReference type="EMBL" id="HIU92690.1"/>
    </source>
</evidence>
<accession>A0A9D1N0P9</accession>
<evidence type="ECO:0000256" key="6">
    <source>
        <dbReference type="ARBA" id="ARBA00048707"/>
    </source>
</evidence>
<dbReference type="GO" id="GO:0072344">
    <property type="term" value="P:rescue of stalled ribosome"/>
    <property type="evidence" value="ECO:0007669"/>
    <property type="project" value="UniProtKB-UniRule"/>
</dbReference>
<keyword evidence="4 8" id="KW-0694">RNA-binding</keyword>
<sequence length="186" mass="20967">MKLITGLGNPGDKYKFTRHNAGFMVLDYLSYQWNFDFKFESKFNGEIAKINHNGESLILLKPHTFMNLSGQSLISVMNFYKIQKEDILVIYDDIAMPVGKMRFRSKGSDGGHNGIKSIINVLGGNNSFDRLKIGIGPQPPLPSEVYVLQNFTQEQLSEIKDVLKNAKDAVEVYLEQGLNAAQTKFN</sequence>
<dbReference type="GO" id="GO:0006515">
    <property type="term" value="P:protein quality control for misfolded or incompletely synthesized proteins"/>
    <property type="evidence" value="ECO:0007669"/>
    <property type="project" value="UniProtKB-UniRule"/>
</dbReference>
<dbReference type="Proteomes" id="UP000886748">
    <property type="component" value="Unassembled WGS sequence"/>
</dbReference>
<dbReference type="PANTHER" id="PTHR17224">
    <property type="entry name" value="PEPTIDYL-TRNA HYDROLASE"/>
    <property type="match status" value="1"/>
</dbReference>
<gene>
    <name evidence="8" type="primary">pth</name>
    <name evidence="11" type="ORF">IAD26_06090</name>
</gene>
<keyword evidence="3 8" id="KW-0378">Hydrolase</keyword>
<dbReference type="InterPro" id="IPR036416">
    <property type="entry name" value="Pept_tRNA_hydro_sf"/>
</dbReference>
<evidence type="ECO:0000256" key="9">
    <source>
        <dbReference type="RuleBase" id="RU000673"/>
    </source>
</evidence>
<organism evidence="11 12">
    <name type="scientific">Candidatus Limenecus avicola</name>
    <dbReference type="NCBI Taxonomy" id="2840847"/>
    <lineage>
        <taxon>Bacteria</taxon>
        <taxon>Bacillati</taxon>
        <taxon>Bacillota</taxon>
        <taxon>Clostridia</taxon>
        <taxon>Eubacteriales</taxon>
        <taxon>Clostridiaceae</taxon>
        <taxon>Clostridiaceae incertae sedis</taxon>
        <taxon>Candidatus Limenecus</taxon>
    </lineage>
</organism>
<comment type="function">
    <text evidence="8">Hydrolyzes ribosome-free peptidyl-tRNAs (with 1 or more amino acids incorporated), which drop off the ribosome during protein synthesis, or as a result of ribosome stalling.</text>
</comment>
<evidence type="ECO:0000256" key="3">
    <source>
        <dbReference type="ARBA" id="ARBA00022801"/>
    </source>
</evidence>
<evidence type="ECO:0000256" key="4">
    <source>
        <dbReference type="ARBA" id="ARBA00022884"/>
    </source>
</evidence>
<dbReference type="PROSITE" id="PS01196">
    <property type="entry name" value="PEPT_TRNA_HYDROL_2"/>
    <property type="match status" value="1"/>
</dbReference>
<dbReference type="GO" id="GO:0000049">
    <property type="term" value="F:tRNA binding"/>
    <property type="evidence" value="ECO:0007669"/>
    <property type="project" value="UniProtKB-UniRule"/>
</dbReference>
<feature type="binding site" evidence="8">
    <location>
        <position position="67"/>
    </location>
    <ligand>
        <name>tRNA</name>
        <dbReference type="ChEBI" id="CHEBI:17843"/>
    </ligand>
</feature>
<dbReference type="Pfam" id="PF01195">
    <property type="entry name" value="Pept_tRNA_hydro"/>
    <property type="match status" value="1"/>
</dbReference>
<protein>
    <recommendedName>
        <fullName evidence="7 8">Peptidyl-tRNA hydrolase</fullName>
        <shortName evidence="8">Pth</shortName>
        <ecNumber evidence="1 8">3.1.1.29</ecNumber>
    </recommendedName>
</protein>
<comment type="function">
    <text evidence="8">Catalyzes the release of premature peptidyl moieties from peptidyl-tRNA molecules trapped in stalled 50S ribosomal subunits, and thus maintains levels of free tRNAs and 50S ribosomes.</text>
</comment>
<evidence type="ECO:0000256" key="2">
    <source>
        <dbReference type="ARBA" id="ARBA00022555"/>
    </source>
</evidence>
<dbReference type="PROSITE" id="PS01195">
    <property type="entry name" value="PEPT_TRNA_HYDROL_1"/>
    <property type="match status" value="1"/>
</dbReference>
<comment type="catalytic activity">
    <reaction evidence="6 8 9">
        <text>an N-acyl-L-alpha-aminoacyl-tRNA + H2O = an N-acyl-L-amino acid + a tRNA + H(+)</text>
        <dbReference type="Rhea" id="RHEA:54448"/>
        <dbReference type="Rhea" id="RHEA-COMP:10123"/>
        <dbReference type="Rhea" id="RHEA-COMP:13883"/>
        <dbReference type="ChEBI" id="CHEBI:15377"/>
        <dbReference type="ChEBI" id="CHEBI:15378"/>
        <dbReference type="ChEBI" id="CHEBI:59874"/>
        <dbReference type="ChEBI" id="CHEBI:78442"/>
        <dbReference type="ChEBI" id="CHEBI:138191"/>
        <dbReference type="EC" id="3.1.1.29"/>
    </reaction>
</comment>
<dbReference type="PANTHER" id="PTHR17224:SF1">
    <property type="entry name" value="PEPTIDYL-TRNA HYDROLASE"/>
    <property type="match status" value="1"/>
</dbReference>
<evidence type="ECO:0000256" key="1">
    <source>
        <dbReference type="ARBA" id="ARBA00013260"/>
    </source>
</evidence>
<dbReference type="CDD" id="cd00462">
    <property type="entry name" value="PTH"/>
    <property type="match status" value="1"/>
</dbReference>
<comment type="subcellular location">
    <subcellularLocation>
        <location evidence="8">Cytoplasm</location>
    </subcellularLocation>
</comment>
<dbReference type="InterPro" id="IPR001328">
    <property type="entry name" value="Pept_tRNA_hydro"/>
</dbReference>
<reference evidence="11" key="2">
    <citation type="journal article" date="2021" name="PeerJ">
        <title>Extensive microbial diversity within the chicken gut microbiome revealed by metagenomics and culture.</title>
        <authorList>
            <person name="Gilroy R."/>
            <person name="Ravi A."/>
            <person name="Getino M."/>
            <person name="Pursley I."/>
            <person name="Horton D.L."/>
            <person name="Alikhan N.F."/>
            <person name="Baker D."/>
            <person name="Gharbi K."/>
            <person name="Hall N."/>
            <person name="Watson M."/>
            <person name="Adriaenssens E.M."/>
            <person name="Foster-Nyarko E."/>
            <person name="Jarju S."/>
            <person name="Secka A."/>
            <person name="Antonio M."/>
            <person name="Oren A."/>
            <person name="Chaudhuri R.R."/>
            <person name="La Ragione R."/>
            <person name="Hildebrand F."/>
            <person name="Pallen M.J."/>
        </authorList>
    </citation>
    <scope>NUCLEOTIDE SEQUENCE</scope>
    <source>
        <strain evidence="11">CHK154-7741</strain>
    </source>
</reference>
<dbReference type="EC" id="3.1.1.29" evidence="1 8"/>
<comment type="caution">
    <text evidence="11">The sequence shown here is derived from an EMBL/GenBank/DDBJ whole genome shotgun (WGS) entry which is preliminary data.</text>
</comment>
<dbReference type="NCBIfam" id="TIGR00447">
    <property type="entry name" value="pth"/>
    <property type="match status" value="1"/>
</dbReference>
<feature type="site" description="Discriminates between blocked and unblocked aminoacyl-tRNA" evidence="8">
    <location>
        <position position="9"/>
    </location>
</feature>
<feature type="site" description="Stabilizes the basic form of H active site to accept a proton" evidence="8">
    <location>
        <position position="92"/>
    </location>
</feature>
<dbReference type="InterPro" id="IPR018171">
    <property type="entry name" value="Pept_tRNA_hydro_CS"/>
</dbReference>
<feature type="binding site" evidence="8">
    <location>
        <position position="113"/>
    </location>
    <ligand>
        <name>tRNA</name>
        <dbReference type="ChEBI" id="CHEBI:17843"/>
    </ligand>
</feature>
<keyword evidence="2 8" id="KW-0820">tRNA-binding</keyword>
<dbReference type="FunFam" id="3.40.50.1470:FF:000001">
    <property type="entry name" value="Peptidyl-tRNA hydrolase"/>
    <property type="match status" value="1"/>
</dbReference>
<evidence type="ECO:0000256" key="10">
    <source>
        <dbReference type="RuleBase" id="RU004320"/>
    </source>
</evidence>
<proteinExistence type="inferred from homology"/>
<dbReference type="HAMAP" id="MF_00083">
    <property type="entry name" value="Pept_tRNA_hydro_bact"/>
    <property type="match status" value="1"/>
</dbReference>
<feature type="binding site" evidence="8">
    <location>
        <position position="65"/>
    </location>
    <ligand>
        <name>tRNA</name>
        <dbReference type="ChEBI" id="CHEBI:17843"/>
    </ligand>
</feature>
<comment type="subunit">
    <text evidence="8">Monomer.</text>
</comment>
<reference evidence="11" key="1">
    <citation type="submission" date="2020-10" db="EMBL/GenBank/DDBJ databases">
        <authorList>
            <person name="Gilroy R."/>
        </authorList>
    </citation>
    <scope>NUCLEOTIDE SEQUENCE</scope>
    <source>
        <strain evidence="11">CHK154-7741</strain>
    </source>
</reference>
<dbReference type="GO" id="GO:0004045">
    <property type="term" value="F:peptidyl-tRNA hydrolase activity"/>
    <property type="evidence" value="ECO:0007669"/>
    <property type="project" value="UniProtKB-UniRule"/>
</dbReference>
<dbReference type="Gene3D" id="3.40.50.1470">
    <property type="entry name" value="Peptidyl-tRNA hydrolase"/>
    <property type="match status" value="1"/>
</dbReference>
<feature type="active site" description="Proton acceptor" evidence="8">
    <location>
        <position position="19"/>
    </location>
</feature>
<evidence type="ECO:0000256" key="7">
    <source>
        <dbReference type="ARBA" id="ARBA00050038"/>
    </source>
</evidence>
<dbReference type="GO" id="GO:0005737">
    <property type="term" value="C:cytoplasm"/>
    <property type="evidence" value="ECO:0007669"/>
    <property type="project" value="UniProtKB-SubCell"/>
</dbReference>
<keyword evidence="8" id="KW-0963">Cytoplasm</keyword>
<evidence type="ECO:0000256" key="8">
    <source>
        <dbReference type="HAMAP-Rule" id="MF_00083"/>
    </source>
</evidence>
<dbReference type="SUPFAM" id="SSF53178">
    <property type="entry name" value="Peptidyl-tRNA hydrolase-like"/>
    <property type="match status" value="1"/>
</dbReference>
<evidence type="ECO:0000256" key="5">
    <source>
        <dbReference type="ARBA" id="ARBA00038063"/>
    </source>
</evidence>
<comment type="similarity">
    <text evidence="5 8 10">Belongs to the PTH family.</text>
</comment>
<dbReference type="AlphaFoldDB" id="A0A9D1N0P9"/>
<dbReference type="EMBL" id="DVOD01000046">
    <property type="protein sequence ID" value="HIU92690.1"/>
    <property type="molecule type" value="Genomic_DNA"/>
</dbReference>
<evidence type="ECO:0000313" key="12">
    <source>
        <dbReference type="Proteomes" id="UP000886748"/>
    </source>
</evidence>
<feature type="binding site" evidence="8">
    <location>
        <position position="14"/>
    </location>
    <ligand>
        <name>tRNA</name>
        <dbReference type="ChEBI" id="CHEBI:17843"/>
    </ligand>
</feature>